<dbReference type="PaxDb" id="246196-MSMEI_4495"/>
<accession>A0R141</accession>
<dbReference type="Proteomes" id="UP000000757">
    <property type="component" value="Chromosome"/>
</dbReference>
<gene>
    <name evidence="3" type="ordered locus">MSMEG_4613</name>
</gene>
<dbReference type="AlphaFoldDB" id="A0R141"/>
<dbReference type="EMBL" id="CP000480">
    <property type="protein sequence ID" value="ABK72573.1"/>
    <property type="molecule type" value="Genomic_DNA"/>
</dbReference>
<keyword evidence="2" id="KW-0732">Signal</keyword>
<dbReference type="KEGG" id="msb:LJ00_22815"/>
<feature type="compositionally biased region" description="Basic residues" evidence="1">
    <location>
        <begin position="43"/>
        <end position="53"/>
    </location>
</feature>
<feature type="region of interest" description="Disordered" evidence="1">
    <location>
        <begin position="29"/>
        <end position="53"/>
    </location>
</feature>
<dbReference type="KEGG" id="msm:MSMEG_4613"/>
<protein>
    <submittedName>
        <fullName evidence="3">Uncharacterized protein</fullName>
    </submittedName>
</protein>
<dbReference type="PATRIC" id="fig|246196.56.peg.4599"/>
<evidence type="ECO:0000313" key="4">
    <source>
        <dbReference type="Proteomes" id="UP000000757"/>
    </source>
</evidence>
<organism evidence="3 4">
    <name type="scientific">Mycolicibacterium smegmatis (strain ATCC 700084 / mc(2)155)</name>
    <name type="common">Mycobacterium smegmatis</name>
    <dbReference type="NCBI Taxonomy" id="246196"/>
    <lineage>
        <taxon>Bacteria</taxon>
        <taxon>Bacillati</taxon>
        <taxon>Actinomycetota</taxon>
        <taxon>Actinomycetes</taxon>
        <taxon>Mycobacteriales</taxon>
        <taxon>Mycobacteriaceae</taxon>
        <taxon>Mycolicibacterium</taxon>
    </lineage>
</organism>
<reference evidence="3 4" key="1">
    <citation type="submission" date="2006-10" db="EMBL/GenBank/DDBJ databases">
        <authorList>
            <person name="Fleischmann R.D."/>
            <person name="Dodson R.J."/>
            <person name="Haft D.H."/>
            <person name="Merkel J.S."/>
            <person name="Nelson W.C."/>
            <person name="Fraser C.M."/>
        </authorList>
    </citation>
    <scope>NUCLEOTIDE SEQUENCE [LARGE SCALE GENOMIC DNA]</scope>
    <source>
        <strain evidence="4">ATCC 700084 / mc(2)155</strain>
    </source>
</reference>
<keyword evidence="4" id="KW-1185">Reference proteome</keyword>
<name>A0R141_MYCS2</name>
<feature type="signal peptide" evidence="2">
    <location>
        <begin position="1"/>
        <end position="34"/>
    </location>
</feature>
<proteinExistence type="predicted"/>
<sequence>MRPSVVAGGAITKFAVAAVLMGMAALGAAAQSNANPEDESAQRRTRRRPGAAA</sequence>
<evidence type="ECO:0000256" key="1">
    <source>
        <dbReference type="SAM" id="MobiDB-lite"/>
    </source>
</evidence>
<feature type="chain" id="PRO_5038441156" evidence="2">
    <location>
        <begin position="35"/>
        <end position="53"/>
    </location>
</feature>
<evidence type="ECO:0000256" key="2">
    <source>
        <dbReference type="SAM" id="SignalP"/>
    </source>
</evidence>
<evidence type="ECO:0000313" key="3">
    <source>
        <dbReference type="EMBL" id="ABK72573.1"/>
    </source>
</evidence>